<proteinExistence type="predicted"/>
<dbReference type="HOGENOM" id="CLU_1804451_0_0_10"/>
<dbReference type="eggNOG" id="ENOG502ZUMI">
    <property type="taxonomic scope" value="Bacteria"/>
</dbReference>
<keyword evidence="2" id="KW-1185">Reference proteome</keyword>
<sequence length="143" mass="16287">MIADIALLEKVSRKSEKSSKLNTEAFIWNFKNVKMIKCNNLFNNLKSKRIMNTMILRVKKCGVMTTVQSEKSENGVLNKRTLVLQELGGKYANSYVVTTLGNLATIEFAENELVVADLRFQTREYNGQAFMDVVANEICKIKR</sequence>
<accession>D5ERS9</accession>
<evidence type="ECO:0000313" key="1">
    <source>
        <dbReference type="EMBL" id="ADE81040.1"/>
    </source>
</evidence>
<dbReference type="STRING" id="264731.PRU_0998"/>
<dbReference type="EMBL" id="CP002006">
    <property type="protein sequence ID" value="ADE81040.1"/>
    <property type="molecule type" value="Genomic_DNA"/>
</dbReference>
<evidence type="ECO:0000313" key="2">
    <source>
        <dbReference type="Proteomes" id="UP000000927"/>
    </source>
</evidence>
<organism evidence="1 2">
    <name type="scientific">Xylanibacter ruminicola (strain ATCC 19189 / DSM 19721 / CIP 105475 / JCM 8958 / 23)</name>
    <name type="common">Prevotella ruminicola</name>
    <dbReference type="NCBI Taxonomy" id="264731"/>
    <lineage>
        <taxon>Bacteria</taxon>
        <taxon>Pseudomonadati</taxon>
        <taxon>Bacteroidota</taxon>
        <taxon>Bacteroidia</taxon>
        <taxon>Bacteroidales</taxon>
        <taxon>Prevotellaceae</taxon>
        <taxon>Xylanibacter</taxon>
    </lineage>
</organism>
<protein>
    <submittedName>
        <fullName evidence="1">Uncharacterized protein</fullName>
    </submittedName>
</protein>
<name>D5ERS9_XYLR2</name>
<gene>
    <name evidence="1" type="ordered locus">PRU_0998</name>
</gene>
<dbReference type="KEGG" id="pru:PRU_0998"/>
<dbReference type="Proteomes" id="UP000000927">
    <property type="component" value="Chromosome"/>
</dbReference>
<reference evidence="1 2" key="1">
    <citation type="journal article" date="2010" name="Microb. Ecol.">
        <title>Comparative genome analysis of Prevotella ruminicola and Prevotella bryantii: insights into their environmental niche.</title>
        <authorList>
            <consortium name="North American Consortium for Rumen Bacteria"/>
            <person name="Purushe J."/>
            <person name="Fouts D.E."/>
            <person name="Morrison M."/>
            <person name="White B.A."/>
            <person name="Mackie R.I."/>
            <person name="Coutinho P.M."/>
            <person name="Henrissat B."/>
            <person name="Nelson K.E."/>
        </authorList>
    </citation>
    <scope>NUCLEOTIDE SEQUENCE [LARGE SCALE GENOMIC DNA]</scope>
    <source>
        <strain evidence="2">ATCC 19189 / JCM 8958 / 23</strain>
    </source>
</reference>
<dbReference type="AlphaFoldDB" id="D5ERS9"/>